<feature type="chain" id="PRO_5034517214" evidence="2">
    <location>
        <begin position="23"/>
        <end position="95"/>
    </location>
</feature>
<evidence type="ECO:0000256" key="1">
    <source>
        <dbReference type="SAM" id="MobiDB-lite"/>
    </source>
</evidence>
<name>A0A8D9MAJ8_BRACM</name>
<proteinExistence type="predicted"/>
<evidence type="ECO:0000313" key="4">
    <source>
        <dbReference type="Proteomes" id="UP000694005"/>
    </source>
</evidence>
<dbReference type="Proteomes" id="UP000694005">
    <property type="component" value="Chromosome A07"/>
</dbReference>
<accession>A0A8D9MAJ8</accession>
<gene>
    <name evidence="3" type="ORF">BRAPAZ1V2_A07P46310.2</name>
</gene>
<protein>
    <submittedName>
        <fullName evidence="3">Uncharacterized protein</fullName>
    </submittedName>
</protein>
<dbReference type="AlphaFoldDB" id="A0A8D9MAJ8"/>
<keyword evidence="2" id="KW-0732">Signal</keyword>
<reference evidence="3 4" key="1">
    <citation type="submission" date="2021-07" db="EMBL/GenBank/DDBJ databases">
        <authorList>
            <consortium name="Genoscope - CEA"/>
            <person name="William W."/>
        </authorList>
    </citation>
    <scope>NUCLEOTIDE SEQUENCE [LARGE SCALE GENOMIC DNA]</scope>
</reference>
<feature type="signal peptide" evidence="2">
    <location>
        <begin position="1"/>
        <end position="22"/>
    </location>
</feature>
<evidence type="ECO:0000313" key="3">
    <source>
        <dbReference type="EMBL" id="CAG7904987.1"/>
    </source>
</evidence>
<dbReference type="EMBL" id="LS974623">
    <property type="protein sequence ID" value="CAG7904987.1"/>
    <property type="molecule type" value="Genomic_DNA"/>
</dbReference>
<organism evidence="3 4">
    <name type="scientific">Brassica campestris</name>
    <name type="common">Field mustard</name>
    <dbReference type="NCBI Taxonomy" id="3711"/>
    <lineage>
        <taxon>Eukaryota</taxon>
        <taxon>Viridiplantae</taxon>
        <taxon>Streptophyta</taxon>
        <taxon>Embryophyta</taxon>
        <taxon>Tracheophyta</taxon>
        <taxon>Spermatophyta</taxon>
        <taxon>Magnoliopsida</taxon>
        <taxon>eudicotyledons</taxon>
        <taxon>Gunneridae</taxon>
        <taxon>Pentapetalae</taxon>
        <taxon>rosids</taxon>
        <taxon>malvids</taxon>
        <taxon>Brassicales</taxon>
        <taxon>Brassicaceae</taxon>
        <taxon>Brassiceae</taxon>
        <taxon>Brassica</taxon>
    </lineage>
</organism>
<feature type="region of interest" description="Disordered" evidence="1">
    <location>
        <begin position="21"/>
        <end position="42"/>
    </location>
</feature>
<evidence type="ECO:0000256" key="2">
    <source>
        <dbReference type="SAM" id="SignalP"/>
    </source>
</evidence>
<dbReference type="Gramene" id="A07p46310.2_BraZ1">
    <property type="protein sequence ID" value="A07p46310.2_BraZ1.CDS"/>
    <property type="gene ID" value="A07g46310.2_BraZ1"/>
</dbReference>
<sequence>MTVLVSMVVSFLCAWYPDFSLSPTIPPRPTGTGEEGPRSQTKTMLNPLWPELEFVMAGNSVEVPLPPDYEVQLIWLLGVVLHIYFNHTHAFVAVI</sequence>